<protein>
    <submittedName>
        <fullName evidence="1">Uncharacterized protein</fullName>
    </submittedName>
</protein>
<sequence length="29" mass="3430">MRKLNRLTITIHLPFESFIAIILELKGDF</sequence>
<reference evidence="1" key="1">
    <citation type="submission" date="2018-05" db="EMBL/GenBank/DDBJ databases">
        <authorList>
            <person name="Lanie J.A."/>
            <person name="Ng W.-L."/>
            <person name="Kazmierczak K.M."/>
            <person name="Andrzejewski T.M."/>
            <person name="Davidsen T.M."/>
            <person name="Wayne K.J."/>
            <person name="Tettelin H."/>
            <person name="Glass J.I."/>
            <person name="Rusch D."/>
            <person name="Podicherti R."/>
            <person name="Tsui H.-C.T."/>
            <person name="Winkler M.E."/>
        </authorList>
    </citation>
    <scope>NUCLEOTIDE SEQUENCE</scope>
</reference>
<proteinExistence type="predicted"/>
<gene>
    <name evidence="1" type="ORF">METZ01_LOCUS90839</name>
</gene>
<evidence type="ECO:0000313" key="1">
    <source>
        <dbReference type="EMBL" id="SVA37985.1"/>
    </source>
</evidence>
<accession>A0A381VC87</accession>
<dbReference type="AlphaFoldDB" id="A0A381VC87"/>
<organism evidence="1">
    <name type="scientific">marine metagenome</name>
    <dbReference type="NCBI Taxonomy" id="408172"/>
    <lineage>
        <taxon>unclassified sequences</taxon>
        <taxon>metagenomes</taxon>
        <taxon>ecological metagenomes</taxon>
    </lineage>
</organism>
<dbReference type="EMBL" id="UINC01008440">
    <property type="protein sequence ID" value="SVA37985.1"/>
    <property type="molecule type" value="Genomic_DNA"/>
</dbReference>
<name>A0A381VC87_9ZZZZ</name>